<dbReference type="Proteomes" id="UP001501676">
    <property type="component" value="Unassembled WGS sequence"/>
</dbReference>
<feature type="transmembrane region" description="Helical" evidence="8">
    <location>
        <begin position="6"/>
        <end position="24"/>
    </location>
</feature>
<keyword evidence="7" id="KW-0413">Isomerase</keyword>
<accession>A0ABP6ST22</accession>
<evidence type="ECO:0000256" key="7">
    <source>
        <dbReference type="ARBA" id="ARBA00023235"/>
    </source>
</evidence>
<evidence type="ECO:0000256" key="3">
    <source>
        <dbReference type="ARBA" id="ARBA00022692"/>
    </source>
</evidence>
<sequence>MRHLSYLAVLAFCVVGSGWLEVVLRVRVYRRWQRLLLVLAPTVVIFVLWDLAAIAAGHWTFDPEQMTGIRFGSLPLEELLFFVVVPIAAILAFEAVRTVTGWSAGDEDEQ</sequence>
<proteinExistence type="predicted"/>
<keyword evidence="4" id="KW-0125">Carotenoid biosynthesis</keyword>
<evidence type="ECO:0000256" key="1">
    <source>
        <dbReference type="ARBA" id="ARBA00004141"/>
    </source>
</evidence>
<keyword evidence="11" id="KW-1185">Reference proteome</keyword>
<evidence type="ECO:0000256" key="5">
    <source>
        <dbReference type="ARBA" id="ARBA00022989"/>
    </source>
</evidence>
<dbReference type="NCBIfam" id="TIGR03462">
    <property type="entry name" value="CarR_dom_SF"/>
    <property type="match status" value="1"/>
</dbReference>
<dbReference type="InterPro" id="IPR017825">
    <property type="entry name" value="Lycopene_cyclase_dom"/>
</dbReference>
<dbReference type="EMBL" id="BAAAYN010000007">
    <property type="protein sequence ID" value="GAA3384280.1"/>
    <property type="molecule type" value="Genomic_DNA"/>
</dbReference>
<protein>
    <submittedName>
        <fullName evidence="10">Lycopene cyclase domain-containing protein</fullName>
    </submittedName>
</protein>
<reference evidence="11" key="1">
    <citation type="journal article" date="2019" name="Int. J. Syst. Evol. Microbiol.">
        <title>The Global Catalogue of Microorganisms (GCM) 10K type strain sequencing project: providing services to taxonomists for standard genome sequencing and annotation.</title>
        <authorList>
            <consortium name="The Broad Institute Genomics Platform"/>
            <consortium name="The Broad Institute Genome Sequencing Center for Infectious Disease"/>
            <person name="Wu L."/>
            <person name="Ma J."/>
        </authorList>
    </citation>
    <scope>NUCLEOTIDE SEQUENCE [LARGE SCALE GENOMIC DNA]</scope>
    <source>
        <strain evidence="11">JCM 9458</strain>
    </source>
</reference>
<evidence type="ECO:0000259" key="9">
    <source>
        <dbReference type="Pfam" id="PF18916"/>
    </source>
</evidence>
<keyword evidence="3 8" id="KW-0812">Transmembrane</keyword>
<gene>
    <name evidence="10" type="ORF">GCM10020369_13380</name>
</gene>
<evidence type="ECO:0000313" key="11">
    <source>
        <dbReference type="Proteomes" id="UP001501676"/>
    </source>
</evidence>
<evidence type="ECO:0000256" key="2">
    <source>
        <dbReference type="ARBA" id="ARBA00004829"/>
    </source>
</evidence>
<name>A0ABP6ST22_9ACTN</name>
<evidence type="ECO:0000256" key="6">
    <source>
        <dbReference type="ARBA" id="ARBA00023136"/>
    </source>
</evidence>
<evidence type="ECO:0000256" key="4">
    <source>
        <dbReference type="ARBA" id="ARBA00022746"/>
    </source>
</evidence>
<evidence type="ECO:0000313" key="10">
    <source>
        <dbReference type="EMBL" id="GAA3384280.1"/>
    </source>
</evidence>
<dbReference type="Pfam" id="PF18916">
    <property type="entry name" value="Lycopene_cyc"/>
    <property type="match status" value="1"/>
</dbReference>
<organism evidence="10 11">
    <name type="scientific">Cryptosporangium minutisporangium</name>
    <dbReference type="NCBI Taxonomy" id="113569"/>
    <lineage>
        <taxon>Bacteria</taxon>
        <taxon>Bacillati</taxon>
        <taxon>Actinomycetota</taxon>
        <taxon>Actinomycetes</taxon>
        <taxon>Cryptosporangiales</taxon>
        <taxon>Cryptosporangiaceae</taxon>
        <taxon>Cryptosporangium</taxon>
    </lineage>
</organism>
<dbReference type="RefSeq" id="WP_345727094.1">
    <property type="nucleotide sequence ID" value="NZ_BAAAYN010000007.1"/>
</dbReference>
<feature type="domain" description="Lycopene cyclase" evidence="9">
    <location>
        <begin position="6"/>
        <end position="94"/>
    </location>
</feature>
<keyword evidence="5 8" id="KW-1133">Transmembrane helix</keyword>
<comment type="pathway">
    <text evidence="2">Carotenoid biosynthesis.</text>
</comment>
<feature type="transmembrane region" description="Helical" evidence="8">
    <location>
        <begin position="79"/>
        <end position="96"/>
    </location>
</feature>
<keyword evidence="6 8" id="KW-0472">Membrane</keyword>
<comment type="subcellular location">
    <subcellularLocation>
        <location evidence="1">Membrane</location>
        <topology evidence="1">Multi-pass membrane protein</topology>
    </subcellularLocation>
</comment>
<feature type="transmembrane region" description="Helical" evidence="8">
    <location>
        <begin position="36"/>
        <end position="59"/>
    </location>
</feature>
<evidence type="ECO:0000256" key="8">
    <source>
        <dbReference type="SAM" id="Phobius"/>
    </source>
</evidence>
<comment type="caution">
    <text evidence="10">The sequence shown here is derived from an EMBL/GenBank/DDBJ whole genome shotgun (WGS) entry which is preliminary data.</text>
</comment>